<dbReference type="InterPro" id="IPR008995">
    <property type="entry name" value="Mo/tungstate-bd_C_term_dom"/>
</dbReference>
<dbReference type="STRING" id="862908.BMS_2316"/>
<dbReference type="HOGENOM" id="CLU_000604_1_1_7"/>
<dbReference type="InterPro" id="IPR013611">
    <property type="entry name" value="Transp-assoc_OB_typ2"/>
</dbReference>
<gene>
    <name evidence="5" type="primary">potA</name>
    <name evidence="5" type="ordered locus">BMS_2316</name>
</gene>
<dbReference type="PATRIC" id="fig|862908.3.peg.2203"/>
<evidence type="ECO:0000313" key="6">
    <source>
        <dbReference type="Proteomes" id="UP000008963"/>
    </source>
</evidence>
<keyword evidence="1" id="KW-0813">Transport</keyword>
<dbReference type="GO" id="GO:0022857">
    <property type="term" value="F:transmembrane transporter activity"/>
    <property type="evidence" value="ECO:0007669"/>
    <property type="project" value="InterPro"/>
</dbReference>
<keyword evidence="2" id="KW-0547">Nucleotide-binding</keyword>
<evidence type="ECO:0000256" key="2">
    <source>
        <dbReference type="ARBA" id="ARBA00022741"/>
    </source>
</evidence>
<dbReference type="GO" id="GO:0043190">
    <property type="term" value="C:ATP-binding cassette (ABC) transporter complex"/>
    <property type="evidence" value="ECO:0007669"/>
    <property type="project" value="InterPro"/>
</dbReference>
<dbReference type="eggNOG" id="COG3842">
    <property type="taxonomic scope" value="Bacteria"/>
</dbReference>
<evidence type="ECO:0000259" key="4">
    <source>
        <dbReference type="PROSITE" id="PS50893"/>
    </source>
</evidence>
<accession>E1X4E3</accession>
<dbReference type="Gene3D" id="2.40.50.100">
    <property type="match status" value="1"/>
</dbReference>
<evidence type="ECO:0000313" key="5">
    <source>
        <dbReference type="EMBL" id="CBW27115.1"/>
    </source>
</evidence>
<dbReference type="PANTHER" id="PTHR42781:SF4">
    <property type="entry name" value="SPERMIDINE_PUTRESCINE IMPORT ATP-BINDING PROTEIN POTA"/>
    <property type="match status" value="1"/>
</dbReference>
<sequence length="347" mass="39252">MKELLTIRNIRKSFDHKSIAALEDISFSLCEDEVVSIIGPSGTGKSTLVKIIAQLLEQDSGEILYKSKSDLSNFKDEFSYVPQELSLDNSLTVYENIGTNLNEENEEKRHHRIRDMIEVFGLQYKDHKYPTELSTGQKSRVEMAKALVSSPELLILDEPFANLDRSLRDEIKSELVEILKERKISALIVTHNLEDAFSHSDKILVLGDGIIKQFSNARDVYTHPADAWVAKFTGPVNLMAGTVKTSNGNFSQTNKLDTFEVSCFDESIKDGDFSYMLIRPEACRISSEGKYKGKVKKIIHLGAFYEVWVQIGGIEKFKISASLSDKIEMNRAVKFDILLDQCQLLRI</sequence>
<dbReference type="GO" id="GO:0005524">
    <property type="term" value="F:ATP binding"/>
    <property type="evidence" value="ECO:0007669"/>
    <property type="project" value="UniProtKB-KW"/>
</dbReference>
<evidence type="ECO:0000256" key="3">
    <source>
        <dbReference type="ARBA" id="ARBA00022840"/>
    </source>
</evidence>
<proteinExistence type="predicted"/>
<dbReference type="Proteomes" id="UP000008963">
    <property type="component" value="Chromosome"/>
</dbReference>
<evidence type="ECO:0000256" key="1">
    <source>
        <dbReference type="ARBA" id="ARBA00022448"/>
    </source>
</evidence>
<dbReference type="Pfam" id="PF08402">
    <property type="entry name" value="TOBE_2"/>
    <property type="match status" value="1"/>
</dbReference>
<dbReference type="InterPro" id="IPR050093">
    <property type="entry name" value="ABC_SmlMolc_Importer"/>
</dbReference>
<dbReference type="SUPFAM" id="SSF52540">
    <property type="entry name" value="P-loop containing nucleoside triphosphate hydrolases"/>
    <property type="match status" value="1"/>
</dbReference>
<keyword evidence="3 5" id="KW-0067">ATP-binding</keyword>
<dbReference type="KEGG" id="bmx:BMS_2316"/>
<dbReference type="SMART" id="SM00382">
    <property type="entry name" value="AAA"/>
    <property type="match status" value="1"/>
</dbReference>
<organism evidence="5 6">
    <name type="scientific">Halobacteriovorax marinus (strain ATCC BAA-682 / DSM 15412 / SJ)</name>
    <name type="common">Bacteriovorax marinus</name>
    <dbReference type="NCBI Taxonomy" id="862908"/>
    <lineage>
        <taxon>Bacteria</taxon>
        <taxon>Pseudomonadati</taxon>
        <taxon>Bdellovibrionota</taxon>
        <taxon>Bacteriovoracia</taxon>
        <taxon>Bacteriovoracales</taxon>
        <taxon>Halobacteriovoraceae</taxon>
        <taxon>Halobacteriovorax</taxon>
    </lineage>
</organism>
<dbReference type="RefSeq" id="WP_014244892.1">
    <property type="nucleotide sequence ID" value="NC_016620.1"/>
</dbReference>
<dbReference type="EMBL" id="FQ312005">
    <property type="protein sequence ID" value="CBW27115.1"/>
    <property type="molecule type" value="Genomic_DNA"/>
</dbReference>
<dbReference type="OrthoDB" id="9802264at2"/>
<feature type="domain" description="ABC transporter" evidence="4">
    <location>
        <begin position="5"/>
        <end position="233"/>
    </location>
</feature>
<dbReference type="PANTHER" id="PTHR42781">
    <property type="entry name" value="SPERMIDINE/PUTRESCINE IMPORT ATP-BINDING PROTEIN POTA"/>
    <property type="match status" value="1"/>
</dbReference>
<protein>
    <submittedName>
        <fullName evidence="5">Polyamine transport system, ATP-binding protein</fullName>
    </submittedName>
</protein>
<dbReference type="Pfam" id="PF00005">
    <property type="entry name" value="ABC_tran"/>
    <property type="match status" value="1"/>
</dbReference>
<dbReference type="GO" id="GO:0016887">
    <property type="term" value="F:ATP hydrolysis activity"/>
    <property type="evidence" value="ECO:0007669"/>
    <property type="project" value="InterPro"/>
</dbReference>
<dbReference type="AlphaFoldDB" id="E1X4E3"/>
<dbReference type="InterPro" id="IPR027417">
    <property type="entry name" value="P-loop_NTPase"/>
</dbReference>
<dbReference type="SUPFAM" id="SSF50331">
    <property type="entry name" value="MOP-like"/>
    <property type="match status" value="1"/>
</dbReference>
<dbReference type="PROSITE" id="PS50893">
    <property type="entry name" value="ABC_TRANSPORTER_2"/>
    <property type="match status" value="1"/>
</dbReference>
<name>E1X4E3_HALMS</name>
<dbReference type="InterPro" id="IPR003439">
    <property type="entry name" value="ABC_transporter-like_ATP-bd"/>
</dbReference>
<keyword evidence="6" id="KW-1185">Reference proteome</keyword>
<reference evidence="6" key="1">
    <citation type="journal article" date="2013" name="ISME J.">
        <title>A small predatory core genome in the divergent marine Bacteriovorax marinus SJ and the terrestrial Bdellovibrio bacteriovorus.</title>
        <authorList>
            <person name="Crossman L.C."/>
            <person name="Chen H."/>
            <person name="Cerdeno-Tarraga A.M."/>
            <person name="Brooks K."/>
            <person name="Quail M.A."/>
            <person name="Pineiro S.A."/>
            <person name="Hobley L."/>
            <person name="Sockett R.E."/>
            <person name="Bentley S.D."/>
            <person name="Parkhill J."/>
            <person name="Williams H.N."/>
            <person name="Stine O.C."/>
        </authorList>
    </citation>
    <scope>NUCLEOTIDE SEQUENCE [LARGE SCALE GENOMIC DNA]</scope>
    <source>
        <strain evidence="6">ATCC BAA-682 / DSM 15412 / SJ</strain>
    </source>
</reference>
<dbReference type="InterPro" id="IPR003593">
    <property type="entry name" value="AAA+_ATPase"/>
</dbReference>
<dbReference type="Gene3D" id="3.40.50.300">
    <property type="entry name" value="P-loop containing nucleotide triphosphate hydrolases"/>
    <property type="match status" value="1"/>
</dbReference>